<accession>B3DZ50</accession>
<dbReference type="HOGENOM" id="CLU_2899061_0_0_0"/>
<organism evidence="1 2">
    <name type="scientific">Methylacidiphilum infernorum (isolate V4)</name>
    <name type="common">Methylokorus infernorum (strain V4)</name>
    <dbReference type="NCBI Taxonomy" id="481448"/>
    <lineage>
        <taxon>Bacteria</taxon>
        <taxon>Pseudomonadati</taxon>
        <taxon>Verrucomicrobiota</taxon>
        <taxon>Methylacidiphilae</taxon>
        <taxon>Methylacidiphilales</taxon>
        <taxon>Methylacidiphilaceae</taxon>
        <taxon>Methylacidiphilum (ex Ratnadevi et al. 2023)</taxon>
    </lineage>
</organism>
<evidence type="ECO:0000313" key="1">
    <source>
        <dbReference type="EMBL" id="ACD84142.1"/>
    </source>
</evidence>
<sequence length="62" mass="7006">MFDTTDQPGIKKKSILNQSICPLHAPRASHYNEKKRKGEDSPSFPCQCINTLPFMAIEQSAR</sequence>
<evidence type="ECO:0000313" key="2">
    <source>
        <dbReference type="Proteomes" id="UP000009149"/>
    </source>
</evidence>
<dbReference type="Proteomes" id="UP000009149">
    <property type="component" value="Chromosome"/>
</dbReference>
<proteinExistence type="predicted"/>
<dbReference type="KEGG" id="min:Minf_2088"/>
<dbReference type="AlphaFoldDB" id="B3DZ50"/>
<gene>
    <name evidence="1" type="ordered locus">Minf_2088</name>
</gene>
<name>B3DZ50_METI4</name>
<protein>
    <submittedName>
        <fullName evidence="1">Uncharacterized protein</fullName>
    </submittedName>
</protein>
<reference evidence="1 2" key="1">
    <citation type="journal article" date="2008" name="Biol. Direct">
        <title>Complete genome sequence of the extremely acidophilic methanotroph isolate V4, Methylacidiphilum infernorum, a representative of the bacterial phylum Verrucomicrobia.</title>
        <authorList>
            <person name="Hou S."/>
            <person name="Makarova K.S."/>
            <person name="Saw J.H."/>
            <person name="Senin P."/>
            <person name="Ly B.V."/>
            <person name="Zhou Z."/>
            <person name="Ren Y."/>
            <person name="Wang J."/>
            <person name="Galperin M.Y."/>
            <person name="Omelchenko M.V."/>
            <person name="Wolf Y.I."/>
            <person name="Yutin N."/>
            <person name="Koonin E.V."/>
            <person name="Stott M.B."/>
            <person name="Mountain B.W."/>
            <person name="Crowe M.A."/>
            <person name="Smirnova A.V."/>
            <person name="Dunfield P.F."/>
            <person name="Feng L."/>
            <person name="Wang L."/>
            <person name="Alam M."/>
        </authorList>
    </citation>
    <scope>NUCLEOTIDE SEQUENCE [LARGE SCALE GENOMIC DNA]</scope>
    <source>
        <strain evidence="2">Isolate V4</strain>
    </source>
</reference>
<dbReference type="EMBL" id="CP000975">
    <property type="protein sequence ID" value="ACD84142.1"/>
    <property type="molecule type" value="Genomic_DNA"/>
</dbReference>